<dbReference type="GO" id="GO:0008483">
    <property type="term" value="F:transaminase activity"/>
    <property type="evidence" value="ECO:0007669"/>
    <property type="project" value="TreeGrafter"/>
</dbReference>
<dbReference type="EMBL" id="LBTJ01000023">
    <property type="protein sequence ID" value="KKQ37905.1"/>
    <property type="molecule type" value="Genomic_DNA"/>
</dbReference>
<dbReference type="STRING" id="1618481.US54_C0023G0009"/>
<dbReference type="PANTHER" id="PTHR30244">
    <property type="entry name" value="TRANSAMINASE"/>
    <property type="match status" value="1"/>
</dbReference>
<dbReference type="InterPro" id="IPR015421">
    <property type="entry name" value="PyrdxlP-dep_Trfase_major"/>
</dbReference>
<dbReference type="Gene3D" id="3.40.640.10">
    <property type="entry name" value="Type I PLP-dependent aspartate aminotransferase-like (Major domain)"/>
    <property type="match status" value="1"/>
</dbReference>
<protein>
    <recommendedName>
        <fullName evidence="4">DegT/DnrJ/EryC1/StrS aminotransferase</fullName>
    </recommendedName>
</protein>
<comment type="caution">
    <text evidence="2">The sequence shown here is derived from an EMBL/GenBank/DDBJ whole genome shotgun (WGS) entry which is preliminary data.</text>
</comment>
<proteinExistence type="inferred from homology"/>
<evidence type="ECO:0000313" key="3">
    <source>
        <dbReference type="Proteomes" id="UP000034471"/>
    </source>
</evidence>
<organism evidence="2 3">
    <name type="scientific">Candidatus Roizmanbacteria bacterium GW2011_GWA2_37_7</name>
    <dbReference type="NCBI Taxonomy" id="1618481"/>
    <lineage>
        <taxon>Bacteria</taxon>
        <taxon>Candidatus Roizmaniibacteriota</taxon>
    </lineage>
</organism>
<name>A0A0G0HH90_9BACT</name>
<dbReference type="Proteomes" id="UP000034471">
    <property type="component" value="Unassembled WGS sequence"/>
</dbReference>
<dbReference type="InterPro" id="IPR000653">
    <property type="entry name" value="DegT/StrS_aminotransferase"/>
</dbReference>
<dbReference type="Gene3D" id="3.90.1150.10">
    <property type="entry name" value="Aspartate Aminotransferase, domain 1"/>
    <property type="match status" value="1"/>
</dbReference>
<dbReference type="GO" id="GO:0030170">
    <property type="term" value="F:pyridoxal phosphate binding"/>
    <property type="evidence" value="ECO:0007669"/>
    <property type="project" value="TreeGrafter"/>
</dbReference>
<dbReference type="AlphaFoldDB" id="A0A0G0HH90"/>
<sequence length="397" mass="45026">MIFSDFAPNETSKDAVLAIKYLFQPWRWRKGKEIHYLKRRFKSCFFSSDTQISLFMTGRTALYQYLSSLKLHTGDEVIVQAFTCEAVILPILAIGLRPIYVDIHSSDFSMNIQDLKNKYTPHAKAIIIQHTFGITPKDRKQLLEFAKTHKLQVIEDVAHGFDPNLFRLKRYTGAVLLSFGRSKSFSSVFGGAIAIRGIKAGKVLKETEKNLPNPSLFILIQILIYKIISVIIKATYAIQLGKGIHFMFKQFDLIMPEITKQEKNGQFNNAFLRTFPNIAAICMLAQLDRFNDVVNKRKKVSAFFDSELHVKTAHGLGLLRYPYLCNDPAKLQKKAIKQHIQLGQWYSQVVAPKEINLMAVGYTTGSCPIAESVSKHIINLPTAISIADAKRIIKVLK</sequence>
<keyword evidence="1" id="KW-0663">Pyridoxal phosphate</keyword>
<dbReference type="InterPro" id="IPR015422">
    <property type="entry name" value="PyrdxlP-dep_Trfase_small"/>
</dbReference>
<dbReference type="Pfam" id="PF01041">
    <property type="entry name" value="DegT_DnrJ_EryC1"/>
    <property type="match status" value="2"/>
</dbReference>
<evidence type="ECO:0008006" key="4">
    <source>
        <dbReference type="Google" id="ProtNLM"/>
    </source>
</evidence>
<gene>
    <name evidence="2" type="ORF">US54_C0023G0009</name>
</gene>
<dbReference type="SUPFAM" id="SSF53383">
    <property type="entry name" value="PLP-dependent transferases"/>
    <property type="match status" value="1"/>
</dbReference>
<reference evidence="2 3" key="1">
    <citation type="journal article" date="2015" name="Nature">
        <title>rRNA introns, odd ribosomes, and small enigmatic genomes across a large radiation of phyla.</title>
        <authorList>
            <person name="Brown C.T."/>
            <person name="Hug L.A."/>
            <person name="Thomas B.C."/>
            <person name="Sharon I."/>
            <person name="Castelle C.J."/>
            <person name="Singh A."/>
            <person name="Wilkins M.J."/>
            <person name="Williams K.H."/>
            <person name="Banfield J.F."/>
        </authorList>
    </citation>
    <scope>NUCLEOTIDE SEQUENCE [LARGE SCALE GENOMIC DNA]</scope>
</reference>
<comment type="similarity">
    <text evidence="1">Belongs to the DegT/DnrJ/EryC1 family.</text>
</comment>
<dbReference type="PANTHER" id="PTHR30244:SF34">
    <property type="entry name" value="DTDP-4-AMINO-4,6-DIDEOXYGALACTOSE TRANSAMINASE"/>
    <property type="match status" value="1"/>
</dbReference>
<accession>A0A0G0HH90</accession>
<dbReference type="InterPro" id="IPR015424">
    <property type="entry name" value="PyrdxlP-dep_Trfase"/>
</dbReference>
<evidence type="ECO:0000313" key="2">
    <source>
        <dbReference type="EMBL" id="KKQ37905.1"/>
    </source>
</evidence>
<evidence type="ECO:0000256" key="1">
    <source>
        <dbReference type="RuleBase" id="RU004508"/>
    </source>
</evidence>
<dbReference type="GO" id="GO:0000271">
    <property type="term" value="P:polysaccharide biosynthetic process"/>
    <property type="evidence" value="ECO:0007669"/>
    <property type="project" value="TreeGrafter"/>
</dbReference>